<keyword evidence="3" id="KW-0732">Signal</keyword>
<accession>A0A2J8AHT4</accession>
<organism evidence="5 6">
    <name type="scientific">Tetrabaena socialis</name>
    <dbReference type="NCBI Taxonomy" id="47790"/>
    <lineage>
        <taxon>Eukaryota</taxon>
        <taxon>Viridiplantae</taxon>
        <taxon>Chlorophyta</taxon>
        <taxon>core chlorophytes</taxon>
        <taxon>Chlorophyceae</taxon>
        <taxon>CS clade</taxon>
        <taxon>Chlamydomonadales</taxon>
        <taxon>Tetrabaenaceae</taxon>
        <taxon>Tetrabaena</taxon>
    </lineage>
</organism>
<dbReference type="Gene3D" id="2.60.120.200">
    <property type="match status" value="2"/>
</dbReference>
<feature type="transmembrane region" description="Helical" evidence="2">
    <location>
        <begin position="104"/>
        <end position="124"/>
    </location>
</feature>
<protein>
    <submittedName>
        <fullName evidence="5">Glucan endo-1,3-beta-glucosidase A1</fullName>
    </submittedName>
</protein>
<evidence type="ECO:0000256" key="1">
    <source>
        <dbReference type="ARBA" id="ARBA00006865"/>
    </source>
</evidence>
<dbReference type="SUPFAM" id="SSF49899">
    <property type="entry name" value="Concanavalin A-like lectins/glucanases"/>
    <property type="match status" value="2"/>
</dbReference>
<dbReference type="AlphaFoldDB" id="A0A2J8AHT4"/>
<comment type="caution">
    <text evidence="5">The sequence shown here is derived from an EMBL/GenBank/DDBJ whole genome shotgun (WGS) entry which is preliminary data.</text>
</comment>
<keyword evidence="2" id="KW-0472">Membrane</keyword>
<dbReference type="GO" id="GO:0005975">
    <property type="term" value="P:carbohydrate metabolic process"/>
    <property type="evidence" value="ECO:0007669"/>
    <property type="project" value="InterPro"/>
</dbReference>
<feature type="domain" description="GH16" evidence="4">
    <location>
        <begin position="160"/>
        <end position="459"/>
    </location>
</feature>
<dbReference type="CDD" id="cd08023">
    <property type="entry name" value="GH16_laminarinase_like"/>
    <property type="match status" value="1"/>
</dbReference>
<dbReference type="PROSITE" id="PS51762">
    <property type="entry name" value="GH16_2"/>
    <property type="match status" value="1"/>
</dbReference>
<evidence type="ECO:0000259" key="4">
    <source>
        <dbReference type="PROSITE" id="PS51762"/>
    </source>
</evidence>
<feature type="transmembrane region" description="Helical" evidence="2">
    <location>
        <begin position="130"/>
        <end position="153"/>
    </location>
</feature>
<dbReference type="InterPro" id="IPR000757">
    <property type="entry name" value="Beta-glucanase-like"/>
</dbReference>
<dbReference type="InterPro" id="IPR050546">
    <property type="entry name" value="Glycosyl_Hydrlase_16"/>
</dbReference>
<dbReference type="PANTHER" id="PTHR10963:SF55">
    <property type="entry name" value="GLYCOSIDE HYDROLASE FAMILY 16 PROTEIN"/>
    <property type="match status" value="1"/>
</dbReference>
<comment type="similarity">
    <text evidence="1">Belongs to the glycosyl hydrolase 16 family.</text>
</comment>
<dbReference type="OrthoDB" id="527711at2759"/>
<evidence type="ECO:0000256" key="3">
    <source>
        <dbReference type="SAM" id="SignalP"/>
    </source>
</evidence>
<keyword evidence="6" id="KW-1185">Reference proteome</keyword>
<evidence type="ECO:0000256" key="2">
    <source>
        <dbReference type="SAM" id="Phobius"/>
    </source>
</evidence>
<keyword evidence="2" id="KW-0812">Transmembrane</keyword>
<dbReference type="GO" id="GO:0004553">
    <property type="term" value="F:hydrolase activity, hydrolyzing O-glycosyl compounds"/>
    <property type="evidence" value="ECO:0007669"/>
    <property type="project" value="InterPro"/>
</dbReference>
<name>A0A2J8AHT4_9CHLO</name>
<gene>
    <name evidence="5" type="ORF">TSOC_000997</name>
</gene>
<feature type="chain" id="PRO_5014357563" evidence="3">
    <location>
        <begin position="16"/>
        <end position="472"/>
    </location>
</feature>
<feature type="signal peptide" evidence="3">
    <location>
        <begin position="1"/>
        <end position="15"/>
    </location>
</feature>
<dbReference type="Pfam" id="PF00722">
    <property type="entry name" value="Glyco_hydro_16"/>
    <property type="match status" value="1"/>
</dbReference>
<proteinExistence type="inferred from homology"/>
<evidence type="ECO:0000313" key="5">
    <source>
        <dbReference type="EMBL" id="PNH12076.1"/>
    </source>
</evidence>
<reference evidence="5 6" key="1">
    <citation type="journal article" date="2017" name="Mol. Biol. Evol.">
        <title>The 4-celled Tetrabaena socialis nuclear genome reveals the essential components for genetic control of cell number at the origin of multicellularity in the volvocine lineage.</title>
        <authorList>
            <person name="Featherston J."/>
            <person name="Arakaki Y."/>
            <person name="Hanschen E.R."/>
            <person name="Ferris P.J."/>
            <person name="Michod R.E."/>
            <person name="Olson B.J.S.C."/>
            <person name="Nozaki H."/>
            <person name="Durand P.M."/>
        </authorList>
    </citation>
    <scope>NUCLEOTIDE SEQUENCE [LARGE SCALE GENOMIC DNA]</scope>
    <source>
        <strain evidence="5 6">NIES-571</strain>
    </source>
</reference>
<sequence length="472" mass="51934">MAFLCFLSMPPSFSASNSSSAWWHRVSVIWGADSIAFFVNDTQVHTVQQSTWYSGGVDKAVNPRAPFDAPFYLLFNLAVGGNFATAGTGGTFITDTRKAPYNLLVDWVRVYDVVLLHLLLHLLLQPRPSAMVMVSTFCAILCSMAILCPMAAFAAGELRLRWKDEFNPCEGVGCSNGLRMATWNFEEGDGSKYGAFMTGWGNQEMQCYTNRSENVVVRTQAGGALGVLVIRAQFNETGLRCSNAGAPSSVRYWSSARITTRGKAAFMWANQTTPVKIEARVKFPTELGAWAAFWALPDTKRTDCLACGTYGDGWCSSGEIDIFETANKDAKIHSTIHYGGTRAAAWLECKQRTASFSSSNSSSAWWHRVSVIWGADSIAFFVNDTQVHTVQQSTWYSGGVDKAVNPRAPFNAPFHLLFNLAVGGNFATAGTWGMFITDTRKAPYNLLVDWVRVYDVVEAPKKVGARRRLHGV</sequence>
<dbReference type="PANTHER" id="PTHR10963">
    <property type="entry name" value="GLYCOSYL HYDROLASE-RELATED"/>
    <property type="match status" value="1"/>
</dbReference>
<evidence type="ECO:0000313" key="6">
    <source>
        <dbReference type="Proteomes" id="UP000236333"/>
    </source>
</evidence>
<dbReference type="Proteomes" id="UP000236333">
    <property type="component" value="Unassembled WGS sequence"/>
</dbReference>
<keyword evidence="2" id="KW-1133">Transmembrane helix</keyword>
<feature type="transmembrane region" description="Helical" evidence="2">
    <location>
        <begin position="71"/>
        <end position="92"/>
    </location>
</feature>
<dbReference type="InterPro" id="IPR013320">
    <property type="entry name" value="ConA-like_dom_sf"/>
</dbReference>
<dbReference type="EMBL" id="PGGS01000015">
    <property type="protein sequence ID" value="PNH12076.1"/>
    <property type="molecule type" value="Genomic_DNA"/>
</dbReference>